<evidence type="ECO:0000256" key="2">
    <source>
        <dbReference type="SAM" id="SignalP"/>
    </source>
</evidence>
<proteinExistence type="predicted"/>
<dbReference type="EMBL" id="JAKMXF010000066">
    <property type="protein sequence ID" value="KAI6659137.1"/>
    <property type="molecule type" value="Genomic_DNA"/>
</dbReference>
<reference evidence="3 4" key="1">
    <citation type="journal article" date="2023" name="BMC Biol.">
        <title>The compact genome of the sponge Oopsacas minuta (Hexactinellida) is lacking key metazoan core genes.</title>
        <authorList>
            <person name="Santini S."/>
            <person name="Schenkelaars Q."/>
            <person name="Jourda C."/>
            <person name="Duchesne M."/>
            <person name="Belahbib H."/>
            <person name="Rocher C."/>
            <person name="Selva M."/>
            <person name="Riesgo A."/>
            <person name="Vervoort M."/>
            <person name="Leys S.P."/>
            <person name="Kodjabachian L."/>
            <person name="Le Bivic A."/>
            <person name="Borchiellini C."/>
            <person name="Claverie J.M."/>
            <person name="Renard E."/>
        </authorList>
    </citation>
    <scope>NUCLEOTIDE SEQUENCE [LARGE SCALE GENOMIC DNA]</scope>
    <source>
        <strain evidence="3">SPO-2</strain>
    </source>
</reference>
<keyword evidence="1" id="KW-1133">Transmembrane helix</keyword>
<keyword evidence="1" id="KW-0472">Membrane</keyword>
<keyword evidence="1" id="KW-0812">Transmembrane</keyword>
<sequence length="167" mass="18843">MSKLQLFILYSLIGFANGEIENAVAIISAISVIACLLPLLCFGIIICLVIKLIQMQGKLRESCNSRFEEHDYELSLNDCNTKSYKRVSNVYVKMETDNKKSSTDSVKSETCTDLFTKENQYENTDKIISELKILSLPMEIDPENKPRESDSIYEVMTSPRAGVTPID</sequence>
<organism evidence="3 4">
    <name type="scientific">Oopsacas minuta</name>
    <dbReference type="NCBI Taxonomy" id="111878"/>
    <lineage>
        <taxon>Eukaryota</taxon>
        <taxon>Metazoa</taxon>
        <taxon>Porifera</taxon>
        <taxon>Hexactinellida</taxon>
        <taxon>Hexasterophora</taxon>
        <taxon>Lyssacinosida</taxon>
        <taxon>Leucopsacidae</taxon>
        <taxon>Oopsacas</taxon>
    </lineage>
</organism>
<feature type="transmembrane region" description="Helical" evidence="1">
    <location>
        <begin position="26"/>
        <end position="50"/>
    </location>
</feature>
<evidence type="ECO:0000256" key="1">
    <source>
        <dbReference type="SAM" id="Phobius"/>
    </source>
</evidence>
<dbReference type="PROSITE" id="PS51257">
    <property type="entry name" value="PROKAR_LIPOPROTEIN"/>
    <property type="match status" value="1"/>
</dbReference>
<comment type="caution">
    <text evidence="3">The sequence shown here is derived from an EMBL/GenBank/DDBJ whole genome shotgun (WGS) entry which is preliminary data.</text>
</comment>
<accession>A0AAV7KCD9</accession>
<dbReference type="Proteomes" id="UP001165289">
    <property type="component" value="Unassembled WGS sequence"/>
</dbReference>
<keyword evidence="2" id="KW-0732">Signal</keyword>
<evidence type="ECO:0000313" key="4">
    <source>
        <dbReference type="Proteomes" id="UP001165289"/>
    </source>
</evidence>
<evidence type="ECO:0000313" key="3">
    <source>
        <dbReference type="EMBL" id="KAI6659137.1"/>
    </source>
</evidence>
<protein>
    <submittedName>
        <fullName evidence="3">Uncharacterized protein</fullName>
    </submittedName>
</protein>
<feature type="chain" id="PRO_5043563555" evidence="2">
    <location>
        <begin position="19"/>
        <end position="167"/>
    </location>
</feature>
<name>A0AAV7KCD9_9METZ</name>
<gene>
    <name evidence="3" type="ORF">LOD99_14813</name>
</gene>
<keyword evidence="4" id="KW-1185">Reference proteome</keyword>
<dbReference type="AlphaFoldDB" id="A0AAV7KCD9"/>
<feature type="signal peptide" evidence="2">
    <location>
        <begin position="1"/>
        <end position="18"/>
    </location>
</feature>